<keyword evidence="2" id="KW-1185">Reference proteome</keyword>
<proteinExistence type="predicted"/>
<reference evidence="1 2" key="1">
    <citation type="journal article" date="2020" name="ISME J.">
        <title>Comparative genomics reveals insights into cyanobacterial evolution and habitat adaptation.</title>
        <authorList>
            <person name="Chen M.Y."/>
            <person name="Teng W.K."/>
            <person name="Zhao L."/>
            <person name="Hu C.X."/>
            <person name="Zhou Y.K."/>
            <person name="Han B.P."/>
            <person name="Song L.R."/>
            <person name="Shu W.S."/>
        </authorList>
    </citation>
    <scope>NUCLEOTIDE SEQUENCE [LARGE SCALE GENOMIC DNA]</scope>
    <source>
        <strain evidence="1 2">FACHB-196</strain>
    </source>
</reference>
<organism evidence="1 2">
    <name type="scientific">Anabaena lutea FACHB-196</name>
    <dbReference type="NCBI Taxonomy" id="2692881"/>
    <lineage>
        <taxon>Bacteria</taxon>
        <taxon>Bacillati</taxon>
        <taxon>Cyanobacteriota</taxon>
        <taxon>Cyanophyceae</taxon>
        <taxon>Nostocales</taxon>
        <taxon>Nostocaceae</taxon>
        <taxon>Anabaena</taxon>
    </lineage>
</organism>
<dbReference type="Proteomes" id="UP000640531">
    <property type="component" value="Unassembled WGS sequence"/>
</dbReference>
<sequence length="223" mass="25832">MKPNNNLSEIDINKSFLDQKPFQNLLKIDSLKVGEKLNALDLLKIIEVIKYLAKNHIDMKQLVDSGDAEVEITGIELEYVLSGNKESFKEKYYLQWHKQDEQEKDDKAEIDAHEESSYLQLEFLQKLSHRLDELSELTEDGRITSFKILFSMTQKKASLPINSLALLDDLGETINSVRNFLFSGCVIKPDYYEGTLYKRWFCNGDASDWVLDAFGNKKPWRRG</sequence>
<gene>
    <name evidence="1" type="ORF">H6G59_02360</name>
</gene>
<evidence type="ECO:0000313" key="1">
    <source>
        <dbReference type="EMBL" id="MBD2566756.1"/>
    </source>
</evidence>
<dbReference type="RefSeq" id="WP_190711579.1">
    <property type="nucleotide sequence ID" value="NZ_JACJST010000002.1"/>
</dbReference>
<accession>A0ABR8FDL8</accession>
<evidence type="ECO:0000313" key="2">
    <source>
        <dbReference type="Proteomes" id="UP000640531"/>
    </source>
</evidence>
<protein>
    <submittedName>
        <fullName evidence="1">Uncharacterized protein</fullName>
    </submittedName>
</protein>
<comment type="caution">
    <text evidence="1">The sequence shown here is derived from an EMBL/GenBank/DDBJ whole genome shotgun (WGS) entry which is preliminary data.</text>
</comment>
<dbReference type="EMBL" id="JACJST010000002">
    <property type="protein sequence ID" value="MBD2566756.1"/>
    <property type="molecule type" value="Genomic_DNA"/>
</dbReference>
<name>A0ABR8FDL8_9NOST</name>